<accession>A0ACC2NTL7</accession>
<name>A0ACC2NTL7_9HYME</name>
<gene>
    <name evidence="1" type="ORF">QAD02_005691</name>
</gene>
<dbReference type="Proteomes" id="UP001239111">
    <property type="component" value="Chromosome 3"/>
</dbReference>
<reference evidence="1" key="1">
    <citation type="submission" date="2023-04" db="EMBL/GenBank/DDBJ databases">
        <title>A chromosome-level genome assembly of the parasitoid wasp Eretmocerus hayati.</title>
        <authorList>
            <person name="Zhong Y."/>
            <person name="Liu S."/>
            <person name="Liu Y."/>
        </authorList>
    </citation>
    <scope>NUCLEOTIDE SEQUENCE</scope>
    <source>
        <strain evidence="1">ZJU_SS_LIU_2023</strain>
    </source>
</reference>
<evidence type="ECO:0000313" key="2">
    <source>
        <dbReference type="Proteomes" id="UP001239111"/>
    </source>
</evidence>
<keyword evidence="2" id="KW-1185">Reference proteome</keyword>
<dbReference type="EMBL" id="CM056743">
    <property type="protein sequence ID" value="KAJ8674429.1"/>
    <property type="molecule type" value="Genomic_DNA"/>
</dbReference>
<comment type="caution">
    <text evidence="1">The sequence shown here is derived from an EMBL/GenBank/DDBJ whole genome shotgun (WGS) entry which is preliminary data.</text>
</comment>
<sequence>MQNNEHTERERASKRCAALDNSADSAGLRRLVAVSIGFGAAGPHRSACTDLLSLSLFVPHAYPSQIPTPTANMCTFVVVSLLRRLHHQSFATSPLSYSSKCSKPPALLVCNSAPATAPPTDRELDTRNRDPTGGARNSADGGAPSLAPRPPPPSPDIHIELVLVMLSETSKCKSLRPDCCAIFIVVFNVLDRDLR</sequence>
<proteinExistence type="predicted"/>
<evidence type="ECO:0000313" key="1">
    <source>
        <dbReference type="EMBL" id="KAJ8674429.1"/>
    </source>
</evidence>
<organism evidence="1 2">
    <name type="scientific">Eretmocerus hayati</name>
    <dbReference type="NCBI Taxonomy" id="131215"/>
    <lineage>
        <taxon>Eukaryota</taxon>
        <taxon>Metazoa</taxon>
        <taxon>Ecdysozoa</taxon>
        <taxon>Arthropoda</taxon>
        <taxon>Hexapoda</taxon>
        <taxon>Insecta</taxon>
        <taxon>Pterygota</taxon>
        <taxon>Neoptera</taxon>
        <taxon>Endopterygota</taxon>
        <taxon>Hymenoptera</taxon>
        <taxon>Apocrita</taxon>
        <taxon>Proctotrupomorpha</taxon>
        <taxon>Chalcidoidea</taxon>
        <taxon>Aphelinidae</taxon>
        <taxon>Aphelininae</taxon>
        <taxon>Eretmocerus</taxon>
    </lineage>
</organism>
<protein>
    <submittedName>
        <fullName evidence="1">Uncharacterized protein</fullName>
    </submittedName>
</protein>